<dbReference type="AlphaFoldDB" id="A0A9D4NMU4"/>
<organism evidence="1 2">
    <name type="scientific">Dreissena polymorpha</name>
    <name type="common">Zebra mussel</name>
    <name type="synonym">Mytilus polymorpha</name>
    <dbReference type="NCBI Taxonomy" id="45954"/>
    <lineage>
        <taxon>Eukaryota</taxon>
        <taxon>Metazoa</taxon>
        <taxon>Spiralia</taxon>
        <taxon>Lophotrochozoa</taxon>
        <taxon>Mollusca</taxon>
        <taxon>Bivalvia</taxon>
        <taxon>Autobranchia</taxon>
        <taxon>Heteroconchia</taxon>
        <taxon>Euheterodonta</taxon>
        <taxon>Imparidentia</taxon>
        <taxon>Neoheterodontei</taxon>
        <taxon>Myida</taxon>
        <taxon>Dreissenoidea</taxon>
        <taxon>Dreissenidae</taxon>
        <taxon>Dreissena</taxon>
    </lineage>
</organism>
<accession>A0A9D4NMU4</accession>
<gene>
    <name evidence="1" type="ORF">DPMN_021437</name>
</gene>
<reference evidence="1" key="2">
    <citation type="submission" date="2020-11" db="EMBL/GenBank/DDBJ databases">
        <authorList>
            <person name="McCartney M.A."/>
            <person name="Auch B."/>
            <person name="Kono T."/>
            <person name="Mallez S."/>
            <person name="Becker A."/>
            <person name="Gohl D.M."/>
            <person name="Silverstein K.A.T."/>
            <person name="Koren S."/>
            <person name="Bechman K.B."/>
            <person name="Herman A."/>
            <person name="Abrahante J.E."/>
            <person name="Garbe J."/>
        </authorList>
    </citation>
    <scope>NUCLEOTIDE SEQUENCE</scope>
    <source>
        <strain evidence="1">Duluth1</strain>
        <tissue evidence="1">Whole animal</tissue>
    </source>
</reference>
<sequence length="60" mass="6623">MDLWLTQDSNHGPLAYPAFKPWTSGLPSIQTMDLWLTQDSNHGPLLEKANVLPLHIAAGI</sequence>
<dbReference type="Proteomes" id="UP000828390">
    <property type="component" value="Unassembled WGS sequence"/>
</dbReference>
<reference evidence="1" key="1">
    <citation type="journal article" date="2019" name="bioRxiv">
        <title>The Genome of the Zebra Mussel, Dreissena polymorpha: A Resource for Invasive Species Research.</title>
        <authorList>
            <person name="McCartney M.A."/>
            <person name="Auch B."/>
            <person name="Kono T."/>
            <person name="Mallez S."/>
            <person name="Zhang Y."/>
            <person name="Obille A."/>
            <person name="Becker A."/>
            <person name="Abrahante J.E."/>
            <person name="Garbe J."/>
            <person name="Badalamenti J.P."/>
            <person name="Herman A."/>
            <person name="Mangelson H."/>
            <person name="Liachko I."/>
            <person name="Sullivan S."/>
            <person name="Sone E.D."/>
            <person name="Koren S."/>
            <person name="Silverstein K.A.T."/>
            <person name="Beckman K.B."/>
            <person name="Gohl D.M."/>
        </authorList>
    </citation>
    <scope>NUCLEOTIDE SEQUENCE</scope>
    <source>
        <strain evidence="1">Duluth1</strain>
        <tissue evidence="1">Whole animal</tissue>
    </source>
</reference>
<evidence type="ECO:0000313" key="1">
    <source>
        <dbReference type="EMBL" id="KAH3897251.1"/>
    </source>
</evidence>
<comment type="caution">
    <text evidence="1">The sequence shown here is derived from an EMBL/GenBank/DDBJ whole genome shotgun (WGS) entry which is preliminary data.</text>
</comment>
<protein>
    <submittedName>
        <fullName evidence="1">Uncharacterized protein</fullName>
    </submittedName>
</protein>
<keyword evidence="2" id="KW-1185">Reference proteome</keyword>
<evidence type="ECO:0000313" key="2">
    <source>
        <dbReference type="Proteomes" id="UP000828390"/>
    </source>
</evidence>
<proteinExistence type="predicted"/>
<name>A0A9D4NMU4_DREPO</name>
<dbReference type="EMBL" id="JAIWYP010000001">
    <property type="protein sequence ID" value="KAH3897251.1"/>
    <property type="molecule type" value="Genomic_DNA"/>
</dbReference>